<gene>
    <name evidence="1" type="ordered locus">CPS_1675</name>
</gene>
<dbReference type="EMBL" id="CP000083">
    <property type="protein sequence ID" value="AAZ26759.1"/>
    <property type="molecule type" value="Genomic_DNA"/>
</dbReference>
<name>Q484V2_COLP3</name>
<proteinExistence type="predicted"/>
<organism evidence="1 2">
    <name type="scientific">Colwellia psychrerythraea (strain 34H / ATCC BAA-681)</name>
    <name type="common">Vibrio psychroerythus</name>
    <dbReference type="NCBI Taxonomy" id="167879"/>
    <lineage>
        <taxon>Bacteria</taxon>
        <taxon>Pseudomonadati</taxon>
        <taxon>Pseudomonadota</taxon>
        <taxon>Gammaproteobacteria</taxon>
        <taxon>Alteromonadales</taxon>
        <taxon>Colwelliaceae</taxon>
        <taxon>Colwellia</taxon>
    </lineage>
</organism>
<accession>Q484V2</accession>
<protein>
    <submittedName>
        <fullName evidence="1">Uncharacterized protein</fullName>
    </submittedName>
</protein>
<dbReference type="HOGENOM" id="CLU_3268553_0_0_6"/>
<dbReference type="AlphaFoldDB" id="Q484V2"/>
<sequence length="41" mass="4698">MLYFFNKIIQEFNCSGAVILVTNVECLSHVFKVLSFATEQN</sequence>
<dbReference type="Proteomes" id="UP000000547">
    <property type="component" value="Chromosome"/>
</dbReference>
<dbReference type="STRING" id="167879.CPS_1675"/>
<reference evidence="1" key="1">
    <citation type="journal article" date="2005" name="Proc. Natl. Acad. Sci. U.S.A.">
        <title>The psychrophilic lifestyle as revealed by the genome sequence of Colwellia psychrerythraea 34H through genomic and proteomic analyses.</title>
        <authorList>
            <person name="Methe B.A."/>
            <person name="Nelson K.E."/>
            <person name="Deming J.W."/>
            <person name="Momen B."/>
            <person name="Melamud E."/>
            <person name="Zhang X."/>
            <person name="Moult J."/>
            <person name="Madupu R."/>
            <person name="Nelson W.C."/>
            <person name="Dodson R.J."/>
            <person name="Brinkac L.M."/>
            <person name="Daugherty S.C."/>
            <person name="Durkin A.S."/>
            <person name="DeBoy R.T."/>
            <person name="Kolonay J.F."/>
            <person name="Sullivan S.A."/>
            <person name="Zhou L."/>
            <person name="Davidsen T.M."/>
            <person name="Wu M."/>
            <person name="Huston A.L."/>
            <person name="Lewis M."/>
            <person name="Weaver B."/>
            <person name="Weidman J.F."/>
            <person name="Khouri H."/>
            <person name="Utterback T.R."/>
            <person name="Feldblyum T.V."/>
            <person name="Fraser C.M."/>
        </authorList>
    </citation>
    <scope>NUCLEOTIDE SEQUENCE [LARGE SCALE GENOMIC DNA]</scope>
    <source>
        <strain evidence="1">34H</strain>
    </source>
</reference>
<evidence type="ECO:0000313" key="2">
    <source>
        <dbReference type="Proteomes" id="UP000000547"/>
    </source>
</evidence>
<evidence type="ECO:0000313" key="1">
    <source>
        <dbReference type="EMBL" id="AAZ26759.1"/>
    </source>
</evidence>
<dbReference type="KEGG" id="cps:CPS_1675"/>